<keyword evidence="1" id="KW-1133">Transmembrane helix</keyword>
<evidence type="ECO:0000256" key="1">
    <source>
        <dbReference type="SAM" id="Phobius"/>
    </source>
</evidence>
<proteinExistence type="predicted"/>
<dbReference type="Proteomes" id="UP001281761">
    <property type="component" value="Unassembled WGS sequence"/>
</dbReference>
<sequence>MPEYNPFDGINQQTSFTTNLHTLPPSLRHRRSFQNLNIIIIVTCISIAGIVAGIISLSLGYYWGIITLIVGALIFIPFVVLFIREIYLLRRHDQIFQS</sequence>
<gene>
    <name evidence="2" type="ORF">BLNAU_12698</name>
</gene>
<evidence type="ECO:0000313" key="2">
    <source>
        <dbReference type="EMBL" id="KAK2952289.1"/>
    </source>
</evidence>
<organism evidence="2 3">
    <name type="scientific">Blattamonas nauphoetae</name>
    <dbReference type="NCBI Taxonomy" id="2049346"/>
    <lineage>
        <taxon>Eukaryota</taxon>
        <taxon>Metamonada</taxon>
        <taxon>Preaxostyla</taxon>
        <taxon>Oxymonadida</taxon>
        <taxon>Blattamonas</taxon>
    </lineage>
</organism>
<dbReference type="EMBL" id="JARBJD010000105">
    <property type="protein sequence ID" value="KAK2952289.1"/>
    <property type="molecule type" value="Genomic_DNA"/>
</dbReference>
<keyword evidence="1" id="KW-0812">Transmembrane</keyword>
<evidence type="ECO:0008006" key="4">
    <source>
        <dbReference type="Google" id="ProtNLM"/>
    </source>
</evidence>
<keyword evidence="3" id="KW-1185">Reference proteome</keyword>
<feature type="transmembrane region" description="Helical" evidence="1">
    <location>
        <begin position="61"/>
        <end position="83"/>
    </location>
</feature>
<reference evidence="2 3" key="1">
    <citation type="journal article" date="2022" name="bioRxiv">
        <title>Genomics of Preaxostyla Flagellates Illuminates Evolutionary Transitions and the Path Towards Mitochondrial Loss.</title>
        <authorList>
            <person name="Novak L.V.F."/>
            <person name="Treitli S.C."/>
            <person name="Pyrih J."/>
            <person name="Halakuc P."/>
            <person name="Pipaliya S.V."/>
            <person name="Vacek V."/>
            <person name="Brzon O."/>
            <person name="Soukal P."/>
            <person name="Eme L."/>
            <person name="Dacks J.B."/>
            <person name="Karnkowska A."/>
            <person name="Elias M."/>
            <person name="Hampl V."/>
        </authorList>
    </citation>
    <scope>NUCLEOTIDE SEQUENCE [LARGE SCALE GENOMIC DNA]</scope>
    <source>
        <strain evidence="2">NAU3</strain>
        <tissue evidence="2">Gut</tissue>
    </source>
</reference>
<name>A0ABQ9XLE1_9EUKA</name>
<feature type="transmembrane region" description="Helical" evidence="1">
    <location>
        <begin position="36"/>
        <end position="55"/>
    </location>
</feature>
<evidence type="ECO:0000313" key="3">
    <source>
        <dbReference type="Proteomes" id="UP001281761"/>
    </source>
</evidence>
<keyword evidence="1" id="KW-0472">Membrane</keyword>
<comment type="caution">
    <text evidence="2">The sequence shown here is derived from an EMBL/GenBank/DDBJ whole genome shotgun (WGS) entry which is preliminary data.</text>
</comment>
<protein>
    <recommendedName>
        <fullName evidence="4">Transmembrane protein</fullName>
    </recommendedName>
</protein>
<accession>A0ABQ9XLE1</accession>